<evidence type="ECO:0000256" key="1">
    <source>
        <dbReference type="SAM" id="Phobius"/>
    </source>
</evidence>
<feature type="transmembrane region" description="Helical" evidence="1">
    <location>
        <begin position="118"/>
        <end position="135"/>
    </location>
</feature>
<proteinExistence type="predicted"/>
<reference evidence="2 3" key="1">
    <citation type="submission" date="2017-09" db="EMBL/GenBank/DDBJ databases">
        <title>Depth-based differentiation of microbial function through sediment-hosted aquifers and enrichment of novel symbionts in the deep terrestrial subsurface.</title>
        <authorList>
            <person name="Probst A.J."/>
            <person name="Ladd B."/>
            <person name="Jarett J.K."/>
            <person name="Geller-Mcgrath D.E."/>
            <person name="Sieber C.M."/>
            <person name="Emerson J.B."/>
            <person name="Anantharaman K."/>
            <person name="Thomas B.C."/>
            <person name="Malmstrom R."/>
            <person name="Stieglmeier M."/>
            <person name="Klingl A."/>
            <person name="Woyke T."/>
            <person name="Ryan C.M."/>
            <person name="Banfield J.F."/>
        </authorList>
    </citation>
    <scope>NUCLEOTIDE SEQUENCE [LARGE SCALE GENOMIC DNA]</scope>
    <source>
        <strain evidence="2">CG10_big_fil_rev_8_21_14_0_10_48_11</strain>
    </source>
</reference>
<comment type="caution">
    <text evidence="2">The sequence shown here is derived from an EMBL/GenBank/DDBJ whole genome shotgun (WGS) entry which is preliminary data.</text>
</comment>
<evidence type="ECO:0000313" key="3">
    <source>
        <dbReference type="Proteomes" id="UP000231152"/>
    </source>
</evidence>
<keyword evidence="1" id="KW-0812">Transmembrane</keyword>
<name>A0A2M8LEL6_9BACT</name>
<feature type="transmembrane region" description="Helical" evidence="1">
    <location>
        <begin position="42"/>
        <end position="66"/>
    </location>
</feature>
<evidence type="ECO:0000313" key="2">
    <source>
        <dbReference type="EMBL" id="PJE75901.1"/>
    </source>
</evidence>
<accession>A0A2M8LEL6</accession>
<keyword evidence="1" id="KW-0472">Membrane</keyword>
<dbReference type="EMBL" id="PFET01000009">
    <property type="protein sequence ID" value="PJE75901.1"/>
    <property type="molecule type" value="Genomic_DNA"/>
</dbReference>
<keyword evidence="1" id="KW-1133">Transmembrane helix</keyword>
<dbReference type="Proteomes" id="UP000231152">
    <property type="component" value="Unassembled WGS sequence"/>
</dbReference>
<organism evidence="2 3">
    <name type="scientific">Candidatus Uhrbacteria bacterium CG10_big_fil_rev_8_21_14_0_10_48_11</name>
    <dbReference type="NCBI Taxonomy" id="1975037"/>
    <lineage>
        <taxon>Bacteria</taxon>
        <taxon>Candidatus Uhriibacteriota</taxon>
    </lineage>
</organism>
<dbReference type="AlphaFoldDB" id="A0A2M8LEL6"/>
<dbReference type="Gene3D" id="1.25.10.10">
    <property type="entry name" value="Leucine-rich Repeat Variant"/>
    <property type="match status" value="1"/>
</dbReference>
<feature type="transmembrane region" description="Helical" evidence="1">
    <location>
        <begin position="86"/>
        <end position="106"/>
    </location>
</feature>
<feature type="transmembrane region" description="Helical" evidence="1">
    <location>
        <begin position="6"/>
        <end position="30"/>
    </location>
</feature>
<sequence length="296" mass="33203">MLFSFFNPFVLGYFILPAVVFGSLVGVVIYRKRETTIRKKVHNTAIIFAALVFLSFAFYTVYLILVSTNSTRILGIVNIPLSGLPLALFAYVVEWAIATLLLTRTWFNGNIDDHPTRLKMITLVILTLFVVVGVVECYRFTNIERVRAATRPDEIVKLYHSPLSGYDSVLLSAVAANENTLSDILGDLAKDNRLRILHNVARNPQTPMESLRLLYEHNSTNQNGDGYVAYDLAVNPSTPIDILLVLSKSEDEIVRSNLTFNPNLPADILCALREDSKQIVVMEAKRNLKQRDVACP</sequence>
<dbReference type="InterPro" id="IPR011989">
    <property type="entry name" value="ARM-like"/>
</dbReference>
<gene>
    <name evidence="2" type="ORF">COV04_03085</name>
</gene>
<protein>
    <submittedName>
        <fullName evidence="2">Uncharacterized protein</fullName>
    </submittedName>
</protein>